<feature type="transmembrane region" description="Helical" evidence="1">
    <location>
        <begin position="29"/>
        <end position="49"/>
    </location>
</feature>
<feature type="transmembrane region" description="Helical" evidence="1">
    <location>
        <begin position="180"/>
        <end position="198"/>
    </location>
</feature>
<dbReference type="EMBL" id="JAJEQC010000005">
    <property type="protein sequence ID" value="MCC2136702.1"/>
    <property type="molecule type" value="Genomic_DNA"/>
</dbReference>
<dbReference type="Proteomes" id="UP001199424">
    <property type="component" value="Unassembled WGS sequence"/>
</dbReference>
<feature type="transmembrane region" description="Helical" evidence="1">
    <location>
        <begin position="85"/>
        <end position="105"/>
    </location>
</feature>
<protein>
    <recommendedName>
        <fullName evidence="4">Sensor histidine kinase NatK C-terminal domain-containing protein</fullName>
    </recommendedName>
</protein>
<organism evidence="2 3">
    <name type="scientific">Hominenteromicrobium mulieris</name>
    <dbReference type="NCBI Taxonomy" id="2885357"/>
    <lineage>
        <taxon>Bacteria</taxon>
        <taxon>Bacillati</taxon>
        <taxon>Bacillota</taxon>
        <taxon>Clostridia</taxon>
        <taxon>Eubacteriales</taxon>
        <taxon>Oscillospiraceae</taxon>
        <taxon>Hominenteromicrobium</taxon>
    </lineage>
</organism>
<proteinExistence type="predicted"/>
<gene>
    <name evidence="2" type="ORF">LKD31_06695</name>
</gene>
<evidence type="ECO:0008006" key="4">
    <source>
        <dbReference type="Google" id="ProtNLM"/>
    </source>
</evidence>
<sequence length="426" mass="46381">MLLPVVFLCNALLLLTVLNSRFRLLAEAIVSGGVFVLSILLNLLLSPAFNDATGQFGNGMNVLLLLVAAVFLYTNNLAQKLSLSLLMICNYAFLLPVTTTLLKALPFAGDGIWSAVIGGLLYIVLTFLSFMTLAHPFRYFAQRGVSVLSVGLCVSLTICLFCANGILPAFFGLNSVTQRLILTAALYLVLAFTVRAAFNAAKYQENACTAEHREQLLGAEADYFRAMVGNVTNAKNAQEHHDFVLHEIAAEAQDGSCEGVLNIIKKETVLHDPYLQRYSENPYVNAVLAGKAAYAAHCGIVLESNVELGAVRLKTIEFCAILNDMLTHAIDCAEHSGAEEPRVRITALPVENRITFEAVYSAQKKQKKRTPATKSSVNDLVHKLFEPKKPQVLGMEVVRGILERYSGAMDLSAAGGSEILRIIINN</sequence>
<keyword evidence="1" id="KW-1133">Transmembrane helix</keyword>
<dbReference type="AlphaFoldDB" id="A0AAE3AHW1"/>
<evidence type="ECO:0000256" key="1">
    <source>
        <dbReference type="SAM" id="Phobius"/>
    </source>
</evidence>
<keyword evidence="1" id="KW-0812">Transmembrane</keyword>
<accession>A0AAE3AHW1</accession>
<feature type="transmembrane region" description="Helical" evidence="1">
    <location>
        <begin position="146"/>
        <end position="173"/>
    </location>
</feature>
<feature type="transmembrane region" description="Helical" evidence="1">
    <location>
        <begin position="112"/>
        <end position="134"/>
    </location>
</feature>
<keyword evidence="3" id="KW-1185">Reference proteome</keyword>
<keyword evidence="1" id="KW-0472">Membrane</keyword>
<comment type="caution">
    <text evidence="2">The sequence shown here is derived from an EMBL/GenBank/DDBJ whole genome shotgun (WGS) entry which is preliminary data.</text>
</comment>
<dbReference type="RefSeq" id="WP_308449099.1">
    <property type="nucleotide sequence ID" value="NZ_JAJEQC010000005.1"/>
</dbReference>
<evidence type="ECO:0000313" key="3">
    <source>
        <dbReference type="Proteomes" id="UP001199424"/>
    </source>
</evidence>
<name>A0AAE3AHW1_9FIRM</name>
<evidence type="ECO:0000313" key="2">
    <source>
        <dbReference type="EMBL" id="MCC2136702.1"/>
    </source>
</evidence>
<feature type="transmembrane region" description="Helical" evidence="1">
    <location>
        <begin position="56"/>
        <end position="73"/>
    </location>
</feature>
<reference evidence="2" key="1">
    <citation type="submission" date="2021-10" db="EMBL/GenBank/DDBJ databases">
        <title>Anaerobic single-cell dispensing facilitates the cultivation of human gut bacteria.</title>
        <authorList>
            <person name="Afrizal A."/>
        </authorList>
    </citation>
    <scope>NUCLEOTIDE SEQUENCE</scope>
    <source>
        <strain evidence="2">CLA-AA-H250</strain>
    </source>
</reference>